<reference evidence="8" key="1">
    <citation type="submission" date="2021-11" db="EMBL/GenBank/DDBJ databases">
        <title>Purpureocillium_takamizusanense_genome.</title>
        <authorList>
            <person name="Nguyen N.-H."/>
        </authorList>
    </citation>
    <scope>NUCLEOTIDE SEQUENCE</scope>
    <source>
        <strain evidence="8">PT3</strain>
    </source>
</reference>
<keyword evidence="9" id="KW-1185">Reference proteome</keyword>
<dbReference type="AlphaFoldDB" id="A0A9Q8QFS4"/>
<evidence type="ECO:0000256" key="4">
    <source>
        <dbReference type="ARBA" id="ARBA00023125"/>
    </source>
</evidence>
<dbReference type="RefSeq" id="XP_047841882.1">
    <property type="nucleotide sequence ID" value="XM_047985903.1"/>
</dbReference>
<keyword evidence="3" id="KW-0805">Transcription regulation</keyword>
<dbReference type="InterPro" id="IPR021858">
    <property type="entry name" value="Fun_TF"/>
</dbReference>
<dbReference type="InterPro" id="IPR052360">
    <property type="entry name" value="Transcr_Regulatory_Proteins"/>
</dbReference>
<keyword evidence="6" id="KW-0539">Nucleus</keyword>
<keyword evidence="2" id="KW-0862">Zinc</keyword>
<dbReference type="KEGG" id="ptkz:JDV02_004672"/>
<dbReference type="Gene3D" id="4.10.240.10">
    <property type="entry name" value="Zn(2)-C6 fungal-type DNA-binding domain"/>
    <property type="match status" value="1"/>
</dbReference>
<dbReference type="OrthoDB" id="3172332at2759"/>
<sequence>MSPKQTAKVTTQARHLTRRPYKWTKSGCRTCKIRKVRCDETWPTCRNCNSTGRRCDGVASAQSAAAPSTPFLTFTAPLTLSHFRPAQASGAELGEHGDGAYLDLFRRELVACIVGGRSAWRRLVLQAVQEEPALGHAAVAFSALQRARAASSSGEGIEGPACASPSLSSGEVRLAMRHYDRCIREMQRVVGRGSGDSRSVNVALLCTVMCIGFELCMHEPLIALSHLEHGLNIAISNHPYVDADLALALSRLDLQAAIFLGRRSPTLDAAHVSSYSLSTEGGYQAADRDLTCLTSRLFSFMRTMADDFRYREPGSVPLHVAAEAGKLEDDLAAFRDRNLAPGTAFMERGLLEETILIRVKYLSASILLATCLAAEEGIYDRFTAQFADIVTLCASLLDGPQRKITPGHCGFALDMGVVHSLFVTACKCRHPGVRRRAVALLDAVPGAEGVWEGKQHARIGERVTQLEECGLDLDLDLDRDLDLDLGLKPSTDPSDTNPTSWAAAWDPSRVPEWRRIHSVDIDPQIDLRCAQVCFRWRPNGMDGEWDDFAEVITW</sequence>
<dbReference type="SUPFAM" id="SSF57701">
    <property type="entry name" value="Zn2/Cys6 DNA-binding domain"/>
    <property type="match status" value="1"/>
</dbReference>
<dbReference type="CDD" id="cd00067">
    <property type="entry name" value="GAL4"/>
    <property type="match status" value="1"/>
</dbReference>
<dbReference type="GeneID" id="72066624"/>
<evidence type="ECO:0000256" key="1">
    <source>
        <dbReference type="ARBA" id="ARBA00022723"/>
    </source>
</evidence>
<keyword evidence="5" id="KW-0804">Transcription</keyword>
<evidence type="ECO:0000313" key="9">
    <source>
        <dbReference type="Proteomes" id="UP000829364"/>
    </source>
</evidence>
<evidence type="ECO:0000256" key="2">
    <source>
        <dbReference type="ARBA" id="ARBA00022833"/>
    </source>
</evidence>
<dbReference type="GO" id="GO:0000981">
    <property type="term" value="F:DNA-binding transcription factor activity, RNA polymerase II-specific"/>
    <property type="evidence" value="ECO:0007669"/>
    <property type="project" value="InterPro"/>
</dbReference>
<accession>A0A9Q8QFS4</accession>
<dbReference type="Pfam" id="PF11951">
    <property type="entry name" value="Fungal_trans_2"/>
    <property type="match status" value="1"/>
</dbReference>
<evidence type="ECO:0000256" key="3">
    <source>
        <dbReference type="ARBA" id="ARBA00023015"/>
    </source>
</evidence>
<evidence type="ECO:0000313" key="8">
    <source>
        <dbReference type="EMBL" id="UNI18401.1"/>
    </source>
</evidence>
<dbReference type="SMART" id="SM00066">
    <property type="entry name" value="GAL4"/>
    <property type="match status" value="1"/>
</dbReference>
<proteinExistence type="predicted"/>
<name>A0A9Q8QFS4_9HYPO</name>
<dbReference type="PROSITE" id="PS50048">
    <property type="entry name" value="ZN2_CY6_FUNGAL_2"/>
    <property type="match status" value="1"/>
</dbReference>
<dbReference type="PANTHER" id="PTHR36206">
    <property type="entry name" value="ASPERCRYPTIN BIOSYNTHESIS CLUSTER-SPECIFIC TRANSCRIPTION REGULATOR ATNN-RELATED"/>
    <property type="match status" value="1"/>
</dbReference>
<gene>
    <name evidence="8" type="ORF">JDV02_004672</name>
</gene>
<evidence type="ECO:0000259" key="7">
    <source>
        <dbReference type="PROSITE" id="PS50048"/>
    </source>
</evidence>
<feature type="domain" description="Zn(2)-C6 fungal-type" evidence="7">
    <location>
        <begin position="27"/>
        <end position="55"/>
    </location>
</feature>
<evidence type="ECO:0000256" key="5">
    <source>
        <dbReference type="ARBA" id="ARBA00023163"/>
    </source>
</evidence>
<dbReference type="GO" id="GO:0008270">
    <property type="term" value="F:zinc ion binding"/>
    <property type="evidence" value="ECO:0007669"/>
    <property type="project" value="InterPro"/>
</dbReference>
<keyword evidence="1" id="KW-0479">Metal-binding</keyword>
<dbReference type="Pfam" id="PF00172">
    <property type="entry name" value="Zn_clus"/>
    <property type="match status" value="1"/>
</dbReference>
<dbReference type="InterPro" id="IPR001138">
    <property type="entry name" value="Zn2Cys6_DnaBD"/>
</dbReference>
<dbReference type="EMBL" id="CP086357">
    <property type="protein sequence ID" value="UNI18401.1"/>
    <property type="molecule type" value="Genomic_DNA"/>
</dbReference>
<evidence type="ECO:0000256" key="6">
    <source>
        <dbReference type="ARBA" id="ARBA00023242"/>
    </source>
</evidence>
<dbReference type="GO" id="GO:0003677">
    <property type="term" value="F:DNA binding"/>
    <property type="evidence" value="ECO:0007669"/>
    <property type="project" value="UniProtKB-KW"/>
</dbReference>
<protein>
    <recommendedName>
        <fullName evidence="7">Zn(2)-C6 fungal-type domain-containing protein</fullName>
    </recommendedName>
</protein>
<dbReference type="Proteomes" id="UP000829364">
    <property type="component" value="Chromosome 4"/>
</dbReference>
<keyword evidence="4" id="KW-0238">DNA-binding</keyword>
<dbReference type="PANTHER" id="PTHR36206:SF10">
    <property type="entry name" value="ZN(II)2CYS6 TRANSCRIPTION FACTOR (EUROFUNG)"/>
    <property type="match status" value="1"/>
</dbReference>
<organism evidence="8 9">
    <name type="scientific">Purpureocillium takamizusanense</name>
    <dbReference type="NCBI Taxonomy" id="2060973"/>
    <lineage>
        <taxon>Eukaryota</taxon>
        <taxon>Fungi</taxon>
        <taxon>Dikarya</taxon>
        <taxon>Ascomycota</taxon>
        <taxon>Pezizomycotina</taxon>
        <taxon>Sordariomycetes</taxon>
        <taxon>Hypocreomycetidae</taxon>
        <taxon>Hypocreales</taxon>
        <taxon>Ophiocordycipitaceae</taxon>
        <taxon>Purpureocillium</taxon>
    </lineage>
</organism>
<dbReference type="InterPro" id="IPR036864">
    <property type="entry name" value="Zn2-C6_fun-type_DNA-bd_sf"/>
</dbReference>
<dbReference type="PROSITE" id="PS00463">
    <property type="entry name" value="ZN2_CY6_FUNGAL_1"/>
    <property type="match status" value="1"/>
</dbReference>